<dbReference type="SUPFAM" id="SSF51735">
    <property type="entry name" value="NAD(P)-binding Rossmann-fold domains"/>
    <property type="match status" value="1"/>
</dbReference>
<gene>
    <name evidence="3" type="ORF">KIH74_13960</name>
</gene>
<evidence type="ECO:0000259" key="2">
    <source>
        <dbReference type="Pfam" id="PF07993"/>
    </source>
</evidence>
<dbReference type="Gene3D" id="3.40.50.720">
    <property type="entry name" value="NAD(P)-binding Rossmann-like Domain"/>
    <property type="match status" value="1"/>
</dbReference>
<organism evidence="3 4">
    <name type="scientific">Kineosporia corallincola</name>
    <dbReference type="NCBI Taxonomy" id="2835133"/>
    <lineage>
        <taxon>Bacteria</taxon>
        <taxon>Bacillati</taxon>
        <taxon>Actinomycetota</taxon>
        <taxon>Actinomycetes</taxon>
        <taxon>Kineosporiales</taxon>
        <taxon>Kineosporiaceae</taxon>
        <taxon>Kineosporia</taxon>
    </lineage>
</organism>
<evidence type="ECO:0000313" key="4">
    <source>
        <dbReference type="Proteomes" id="UP001197247"/>
    </source>
</evidence>
<feature type="region of interest" description="Disordered" evidence="1">
    <location>
        <begin position="327"/>
        <end position="348"/>
    </location>
</feature>
<dbReference type="InterPro" id="IPR036291">
    <property type="entry name" value="NAD(P)-bd_dom_sf"/>
</dbReference>
<evidence type="ECO:0000313" key="3">
    <source>
        <dbReference type="EMBL" id="MBT0770039.1"/>
    </source>
</evidence>
<proteinExistence type="predicted"/>
<dbReference type="RefSeq" id="WP_214156332.1">
    <property type="nucleotide sequence ID" value="NZ_JAHBAY010000005.1"/>
</dbReference>
<dbReference type="Pfam" id="PF07993">
    <property type="entry name" value="NAD_binding_4"/>
    <property type="match status" value="1"/>
</dbReference>
<evidence type="ECO:0000256" key="1">
    <source>
        <dbReference type="SAM" id="MobiDB-lite"/>
    </source>
</evidence>
<sequence>MRVLVTGAAGVVGREVVRQFTARTAPTREADVVATTRTGSVPGTVPWDLVAEPPPENLRGPWDVVVHLAASTRWTMTAREATTANIEPTRALTGLLGPGTHLVHVSTAYVGGARVAGDPLTTGFGGYRNGYEWSKAECENIVRSACPDALTVVRPPLVLGRRQDGAISRFSGPYGLLRAIVSGMAAVVVGSPEGFVEIAPVDLVAATVVDAALGSPPAGTRLEIVSAGERCLRLADLTRLTCETINEWRDARGIAPIAVPPCVPSDSWHRFFLSFAEKHLSPVQLEAVRLLGMFEGYTSLAAPFEPTRVVEDPAGVVRKSVRWWADQRPRSAGRDPAPWTARKPAVSR</sequence>
<name>A0ABS5TI19_9ACTN</name>
<reference evidence="3 4" key="1">
    <citation type="submission" date="2021-05" db="EMBL/GenBank/DDBJ databases">
        <title>Kineosporia and Streptomyces sp. nov. two new marine actinobacteria isolated from Coral.</title>
        <authorList>
            <person name="Buangrab K."/>
            <person name="Sutthacheep M."/>
            <person name="Yeemin T."/>
            <person name="Harunari E."/>
            <person name="Igarashi Y."/>
            <person name="Kanchanasin P."/>
            <person name="Tanasupawat S."/>
            <person name="Phongsopitanun W."/>
        </authorList>
    </citation>
    <scope>NUCLEOTIDE SEQUENCE [LARGE SCALE GENOMIC DNA]</scope>
    <source>
        <strain evidence="3 4">J2-2</strain>
    </source>
</reference>
<accession>A0ABS5TI19</accession>
<dbReference type="EMBL" id="JAHBAY010000005">
    <property type="protein sequence ID" value="MBT0770039.1"/>
    <property type="molecule type" value="Genomic_DNA"/>
</dbReference>
<feature type="domain" description="Thioester reductase (TE)" evidence="2">
    <location>
        <begin position="61"/>
        <end position="207"/>
    </location>
</feature>
<dbReference type="Proteomes" id="UP001197247">
    <property type="component" value="Unassembled WGS sequence"/>
</dbReference>
<dbReference type="InterPro" id="IPR013120">
    <property type="entry name" value="FAR_NAD-bd"/>
</dbReference>
<comment type="caution">
    <text evidence="3">The sequence shown here is derived from an EMBL/GenBank/DDBJ whole genome shotgun (WGS) entry which is preliminary data.</text>
</comment>
<protein>
    <submittedName>
        <fullName evidence="3">SDR family oxidoreductase</fullName>
    </submittedName>
</protein>
<keyword evidence="4" id="KW-1185">Reference proteome</keyword>